<gene>
    <name evidence="1" type="ORF">BN873_p50005</name>
</gene>
<organism evidence="1 2">
    <name type="scientific">Candidatus Competibacter denitrificans Run_A_D11</name>
    <dbReference type="NCBI Taxonomy" id="1400863"/>
    <lineage>
        <taxon>Bacteria</taxon>
        <taxon>Pseudomonadati</taxon>
        <taxon>Pseudomonadota</taxon>
        <taxon>Gammaproteobacteria</taxon>
        <taxon>Candidatus Competibacteraceae</taxon>
        <taxon>Candidatus Competibacter</taxon>
    </lineage>
</organism>
<dbReference type="Proteomes" id="UP000035760">
    <property type="component" value="Unassembled WGS sequence"/>
</dbReference>
<sequence>MKKNTYEVRYRVPLKKYGVVERRSAKVVVACRDEAQVLAAERVAQYEGANILMLRCLKKA</sequence>
<name>W6MEJ6_9GAMM</name>
<proteinExistence type="predicted"/>
<dbReference type="RefSeq" id="WP_048677123.1">
    <property type="nucleotide sequence ID" value="NZ_CBTJ020000117.1"/>
</dbReference>
<evidence type="ECO:0000313" key="2">
    <source>
        <dbReference type="Proteomes" id="UP000035760"/>
    </source>
</evidence>
<comment type="caution">
    <text evidence="1">The sequence shown here is derived from an EMBL/GenBank/DDBJ whole genome shotgun (WGS) entry which is preliminary data.</text>
</comment>
<keyword evidence="2" id="KW-1185">Reference proteome</keyword>
<evidence type="ECO:0000313" key="1">
    <source>
        <dbReference type="EMBL" id="CDI04728.1"/>
    </source>
</evidence>
<dbReference type="EMBL" id="CBTJ020000117">
    <property type="protein sequence ID" value="CDI04728.1"/>
    <property type="molecule type" value="Genomic_DNA"/>
</dbReference>
<reference evidence="1" key="2">
    <citation type="submission" date="2014-03" db="EMBL/GenBank/DDBJ databases">
        <title>Candidatus Competibacter-lineage genomes retrieved from metagenomes reveal functional metabolic diversity.</title>
        <authorList>
            <person name="McIlroy S.J."/>
            <person name="Albertsen M."/>
            <person name="Andresen E.K."/>
            <person name="Saunders A.M."/>
            <person name="Kristiansen R."/>
            <person name="Stokholm-Bjerregaard M."/>
            <person name="Nielsen K.L."/>
            <person name="Nielsen P.H."/>
        </authorList>
    </citation>
    <scope>NUCLEOTIDE SEQUENCE</scope>
    <source>
        <strain evidence="1">Run_A_D11</strain>
    </source>
</reference>
<protein>
    <submittedName>
        <fullName evidence="1">Uncharacterized protein</fullName>
    </submittedName>
</protein>
<reference evidence="1" key="1">
    <citation type="submission" date="2013-07" db="EMBL/GenBank/DDBJ databases">
        <authorList>
            <person name="McIlroy S."/>
        </authorList>
    </citation>
    <scope>NUCLEOTIDE SEQUENCE [LARGE SCALE GENOMIC DNA]</scope>
    <source>
        <strain evidence="1">Run_A_D11</strain>
    </source>
</reference>
<accession>W6MEJ6</accession>
<dbReference type="AlphaFoldDB" id="W6MEJ6"/>